<comment type="caution">
    <text evidence="9">The sequence shown here is derived from an EMBL/GenBank/DDBJ whole genome shotgun (WGS) entry which is preliminary data.</text>
</comment>
<sequence>MHAWITLALESDRVVELTVRFASEQEMTTLNERYRQKSGPTNVLSFPAQETLPDGRTLLGDVVVCAAVLRAEAEAQRKPLQAHTAHLLIHGVLHLEGYDHESEDEALAMEAMETSLLRKAGFDDPYQVAIQTALQGDDTRPEKGSNDD</sequence>
<organism evidence="9 10">
    <name type="scientific">OM182 bacterium MED-G24</name>
    <dbReference type="NCBI Taxonomy" id="1986255"/>
    <lineage>
        <taxon>Bacteria</taxon>
        <taxon>Pseudomonadati</taxon>
        <taxon>Pseudomonadota</taxon>
        <taxon>Gammaproteobacteria</taxon>
        <taxon>OMG group</taxon>
        <taxon>OM182 clade</taxon>
    </lineage>
</organism>
<dbReference type="GO" id="GO:0006364">
    <property type="term" value="P:rRNA processing"/>
    <property type="evidence" value="ECO:0007669"/>
    <property type="project" value="UniProtKB-UniRule"/>
</dbReference>
<reference evidence="9 10" key="1">
    <citation type="submission" date="2017-08" db="EMBL/GenBank/DDBJ databases">
        <title>Fine stratification of microbial communities through a metagenomic profile of the photic zone.</title>
        <authorList>
            <person name="Haro-Moreno J.M."/>
            <person name="Lopez-Perez M."/>
            <person name="De La Torre J."/>
            <person name="Picazo A."/>
            <person name="Camacho A."/>
            <person name="Rodriguez-Valera F."/>
        </authorList>
    </citation>
    <scope>NUCLEOTIDE SEQUENCE [LARGE SCALE GENOMIC DNA]</scope>
    <source>
        <strain evidence="9">MED-G24</strain>
    </source>
</reference>
<evidence type="ECO:0000256" key="2">
    <source>
        <dbReference type="ARBA" id="ARBA00022517"/>
    </source>
</evidence>
<dbReference type="Pfam" id="PF02130">
    <property type="entry name" value="YbeY"/>
    <property type="match status" value="1"/>
</dbReference>
<accession>A0A2A5WZL1</accession>
<dbReference type="PANTHER" id="PTHR46986">
    <property type="entry name" value="ENDORIBONUCLEASE YBEY, CHLOROPLASTIC"/>
    <property type="match status" value="1"/>
</dbReference>
<evidence type="ECO:0000313" key="9">
    <source>
        <dbReference type="EMBL" id="PDH41506.1"/>
    </source>
</evidence>
<keyword evidence="3 8" id="KW-0540">Nuclease</keyword>
<dbReference type="GO" id="GO:0004222">
    <property type="term" value="F:metalloendopeptidase activity"/>
    <property type="evidence" value="ECO:0007669"/>
    <property type="project" value="InterPro"/>
</dbReference>
<evidence type="ECO:0000256" key="1">
    <source>
        <dbReference type="ARBA" id="ARBA00010875"/>
    </source>
</evidence>
<dbReference type="PANTHER" id="PTHR46986:SF1">
    <property type="entry name" value="ENDORIBONUCLEASE YBEY, CHLOROPLASTIC"/>
    <property type="match status" value="1"/>
</dbReference>
<evidence type="ECO:0000256" key="8">
    <source>
        <dbReference type="HAMAP-Rule" id="MF_00009"/>
    </source>
</evidence>
<keyword evidence="7 8" id="KW-0862">Zinc</keyword>
<dbReference type="HAMAP" id="MF_00009">
    <property type="entry name" value="Endoribonucl_YbeY"/>
    <property type="match status" value="1"/>
</dbReference>
<dbReference type="AlphaFoldDB" id="A0A2A5WZL1"/>
<name>A0A2A5WZL1_9GAMM</name>
<protein>
    <recommendedName>
        <fullName evidence="8">Endoribonuclease YbeY</fullName>
        <ecNumber evidence="8">3.1.-.-</ecNumber>
    </recommendedName>
</protein>
<evidence type="ECO:0000313" key="10">
    <source>
        <dbReference type="Proteomes" id="UP000219327"/>
    </source>
</evidence>
<dbReference type="GO" id="GO:0005737">
    <property type="term" value="C:cytoplasm"/>
    <property type="evidence" value="ECO:0007669"/>
    <property type="project" value="UniProtKB-SubCell"/>
</dbReference>
<evidence type="ECO:0000256" key="6">
    <source>
        <dbReference type="ARBA" id="ARBA00022801"/>
    </source>
</evidence>
<evidence type="ECO:0000256" key="4">
    <source>
        <dbReference type="ARBA" id="ARBA00022723"/>
    </source>
</evidence>
<feature type="binding site" evidence="8">
    <location>
        <position position="100"/>
    </location>
    <ligand>
        <name>Zn(2+)</name>
        <dbReference type="ChEBI" id="CHEBI:29105"/>
        <note>catalytic</note>
    </ligand>
</feature>
<dbReference type="InterPro" id="IPR002036">
    <property type="entry name" value="YbeY"/>
</dbReference>
<dbReference type="GO" id="GO:0008270">
    <property type="term" value="F:zinc ion binding"/>
    <property type="evidence" value="ECO:0007669"/>
    <property type="project" value="UniProtKB-UniRule"/>
</dbReference>
<dbReference type="Proteomes" id="UP000219327">
    <property type="component" value="Unassembled WGS sequence"/>
</dbReference>
<keyword evidence="6 8" id="KW-0378">Hydrolase</keyword>
<evidence type="ECO:0000256" key="3">
    <source>
        <dbReference type="ARBA" id="ARBA00022722"/>
    </source>
</evidence>
<dbReference type="GO" id="GO:0004521">
    <property type="term" value="F:RNA endonuclease activity"/>
    <property type="evidence" value="ECO:0007669"/>
    <property type="project" value="UniProtKB-UniRule"/>
</dbReference>
<keyword evidence="2 8" id="KW-0690">Ribosome biogenesis</keyword>
<dbReference type="EC" id="3.1.-.-" evidence="8"/>
<evidence type="ECO:0000256" key="7">
    <source>
        <dbReference type="ARBA" id="ARBA00022833"/>
    </source>
</evidence>
<dbReference type="Gene3D" id="3.40.390.30">
    <property type="entry name" value="Metalloproteases ('zincins'), catalytic domain"/>
    <property type="match status" value="1"/>
</dbReference>
<keyword evidence="8" id="KW-0698">rRNA processing</keyword>
<comment type="subcellular location">
    <subcellularLocation>
        <location evidence="8">Cytoplasm</location>
    </subcellularLocation>
</comment>
<feature type="binding site" evidence="8">
    <location>
        <position position="90"/>
    </location>
    <ligand>
        <name>Zn(2+)</name>
        <dbReference type="ChEBI" id="CHEBI:29105"/>
        <note>catalytic</note>
    </ligand>
</feature>
<comment type="function">
    <text evidence="8">Single strand-specific metallo-endoribonuclease involved in late-stage 70S ribosome quality control and in maturation of the 3' terminus of the 16S rRNA.</text>
</comment>
<comment type="similarity">
    <text evidence="1 8">Belongs to the endoribonuclease YbeY family.</text>
</comment>
<comment type="cofactor">
    <cofactor evidence="8">
        <name>Zn(2+)</name>
        <dbReference type="ChEBI" id="CHEBI:29105"/>
    </cofactor>
    <text evidence="8">Binds 1 zinc ion.</text>
</comment>
<keyword evidence="4 8" id="KW-0479">Metal-binding</keyword>
<gene>
    <name evidence="8 9" type="primary">ybeY</name>
    <name evidence="9" type="ORF">CNE99_01740</name>
</gene>
<feature type="binding site" evidence="8">
    <location>
        <position position="94"/>
    </location>
    <ligand>
        <name>Zn(2+)</name>
        <dbReference type="ChEBI" id="CHEBI:29105"/>
        <note>catalytic</note>
    </ligand>
</feature>
<keyword evidence="5 8" id="KW-0255">Endonuclease</keyword>
<dbReference type="InterPro" id="IPR023091">
    <property type="entry name" value="MetalPrtase_cat_dom_sf_prd"/>
</dbReference>
<proteinExistence type="inferred from homology"/>
<dbReference type="SUPFAM" id="SSF55486">
    <property type="entry name" value="Metalloproteases ('zincins'), catalytic domain"/>
    <property type="match status" value="1"/>
</dbReference>
<dbReference type="EMBL" id="NTKD01000004">
    <property type="protein sequence ID" value="PDH41506.1"/>
    <property type="molecule type" value="Genomic_DNA"/>
</dbReference>
<evidence type="ECO:0000256" key="5">
    <source>
        <dbReference type="ARBA" id="ARBA00022759"/>
    </source>
</evidence>
<keyword evidence="8" id="KW-0963">Cytoplasm</keyword>
<dbReference type="NCBIfam" id="TIGR00043">
    <property type="entry name" value="rRNA maturation RNase YbeY"/>
    <property type="match status" value="1"/>
</dbReference>